<organism evidence="1 2">
    <name type="scientific">Auriscalpium vulgare</name>
    <dbReference type="NCBI Taxonomy" id="40419"/>
    <lineage>
        <taxon>Eukaryota</taxon>
        <taxon>Fungi</taxon>
        <taxon>Dikarya</taxon>
        <taxon>Basidiomycota</taxon>
        <taxon>Agaricomycotina</taxon>
        <taxon>Agaricomycetes</taxon>
        <taxon>Russulales</taxon>
        <taxon>Auriscalpiaceae</taxon>
        <taxon>Auriscalpium</taxon>
    </lineage>
</organism>
<dbReference type="EMBL" id="MU275852">
    <property type="protein sequence ID" value="KAI0051392.1"/>
    <property type="molecule type" value="Genomic_DNA"/>
</dbReference>
<comment type="caution">
    <text evidence="1">The sequence shown here is derived from an EMBL/GenBank/DDBJ whole genome shotgun (WGS) entry which is preliminary data.</text>
</comment>
<keyword evidence="2" id="KW-1185">Reference proteome</keyword>
<reference evidence="1" key="1">
    <citation type="submission" date="2021-02" db="EMBL/GenBank/DDBJ databases">
        <authorList>
            <consortium name="DOE Joint Genome Institute"/>
            <person name="Ahrendt S."/>
            <person name="Looney B.P."/>
            <person name="Miyauchi S."/>
            <person name="Morin E."/>
            <person name="Drula E."/>
            <person name="Courty P.E."/>
            <person name="Chicoki N."/>
            <person name="Fauchery L."/>
            <person name="Kohler A."/>
            <person name="Kuo A."/>
            <person name="Labutti K."/>
            <person name="Pangilinan J."/>
            <person name="Lipzen A."/>
            <person name="Riley R."/>
            <person name="Andreopoulos W."/>
            <person name="He G."/>
            <person name="Johnson J."/>
            <person name="Barry K.W."/>
            <person name="Grigoriev I.V."/>
            <person name="Nagy L."/>
            <person name="Hibbett D."/>
            <person name="Henrissat B."/>
            <person name="Matheny P.B."/>
            <person name="Labbe J."/>
            <person name="Martin F."/>
        </authorList>
    </citation>
    <scope>NUCLEOTIDE SEQUENCE</scope>
    <source>
        <strain evidence="1">FP105234-sp</strain>
    </source>
</reference>
<keyword evidence="1" id="KW-0012">Acyltransferase</keyword>
<evidence type="ECO:0000313" key="2">
    <source>
        <dbReference type="Proteomes" id="UP000814033"/>
    </source>
</evidence>
<protein>
    <submittedName>
        <fullName evidence="1">Acyltransferase ChoActase/COT/CPT</fullName>
    </submittedName>
</protein>
<proteinExistence type="predicted"/>
<accession>A0ACB8S5F0</accession>
<name>A0ACB8S5F0_9AGAM</name>
<keyword evidence="1" id="KW-0808">Transferase</keyword>
<gene>
    <name evidence="1" type="ORF">FA95DRAFT_1534490</name>
</gene>
<reference evidence="1" key="2">
    <citation type="journal article" date="2022" name="New Phytol.">
        <title>Evolutionary transition to the ectomycorrhizal habit in the genomes of a hyperdiverse lineage of mushroom-forming fungi.</title>
        <authorList>
            <person name="Looney B."/>
            <person name="Miyauchi S."/>
            <person name="Morin E."/>
            <person name="Drula E."/>
            <person name="Courty P.E."/>
            <person name="Kohler A."/>
            <person name="Kuo A."/>
            <person name="LaButti K."/>
            <person name="Pangilinan J."/>
            <person name="Lipzen A."/>
            <person name="Riley R."/>
            <person name="Andreopoulos W."/>
            <person name="He G."/>
            <person name="Johnson J."/>
            <person name="Nolan M."/>
            <person name="Tritt A."/>
            <person name="Barry K.W."/>
            <person name="Grigoriev I.V."/>
            <person name="Nagy L.G."/>
            <person name="Hibbett D."/>
            <person name="Henrissat B."/>
            <person name="Matheny P.B."/>
            <person name="Labbe J."/>
            <person name="Martin F.M."/>
        </authorList>
    </citation>
    <scope>NUCLEOTIDE SEQUENCE</scope>
    <source>
        <strain evidence="1">FP105234-sp</strain>
    </source>
</reference>
<sequence>MFRLPQRIPASKVSTRLRTPSFAMGKPRQSSSQADAPAGYVADPYKGPMLRYQASLPTLPVPPLPSTLAKYLETARPHLTTAEYVRTEAAVRAFGASPLAAELQKRLEARASQSDIKNWLADWWNDAAYMGYRDSVVVNVSYFYVHVQDKAITDAPKRAATLIKAMLPFRDLVESEQLEPEKVKGAPLSMDSYKWLFHASRYPTLPSDTAHKFDAKTHNHVVFVRKNRLFEVSLVRADGTELSAAELEAQIADVIRLADSGRGTPIGTLTSDNRDNWAHARQRLLEVSPANKSALERIESAMIIVALDDSKPTSREDLSWAAWVGDGRNRWYDKHQLIVFDNGRSAFLGEHSCMDGTPTLRLNEFIFGALAAGKVDLSPASHAALPAPAEITFATNDAVLADVRAAEAAFDTLVGAHDLHVLHYDAYGKALIKTFKTSPDGWAQLVKQLAWHKFKGRPGVTYESAQTRKYQQGRTEVIRAASNESKAWVDAMVDPKASNTQRAVLFRRAIARHAQYAAWAADGQGVDRHLFGLKRLLRDGETLPELYTDAAFARTSHWELSTSQLSSKFLDGWGYGEVVEDGYGLSYSIDDDYIRWTITSRKLETAKLKEYLAEAAVETRQMMEAARVEEKAKL</sequence>
<evidence type="ECO:0000313" key="1">
    <source>
        <dbReference type="EMBL" id="KAI0051392.1"/>
    </source>
</evidence>
<dbReference type="Proteomes" id="UP000814033">
    <property type="component" value="Unassembled WGS sequence"/>
</dbReference>